<evidence type="ECO:0000313" key="2">
    <source>
        <dbReference type="Proteomes" id="UP000620633"/>
    </source>
</evidence>
<evidence type="ECO:0000313" key="1">
    <source>
        <dbReference type="EMBL" id="GGS45059.1"/>
    </source>
</evidence>
<dbReference type="EMBL" id="BMQO01000061">
    <property type="protein sequence ID" value="GGS45059.1"/>
    <property type="molecule type" value="Genomic_DNA"/>
</dbReference>
<sequence>MLPQEFPVCDQHLPATCWKALQEASDQSLAYGRIAAAAVGNGFPDERKRESLQHDTQHQKVQGLGAMLPVRTVHSEDQLSWGQEGKEDVEEHLVRQLLILKAPL</sequence>
<keyword evidence="2" id="KW-1185">Reference proteome</keyword>
<name>A0ABQ2SZG7_9DEIO</name>
<comment type="caution">
    <text evidence="1">The sequence shown here is derived from an EMBL/GenBank/DDBJ whole genome shotgun (WGS) entry which is preliminary data.</text>
</comment>
<accession>A0ABQ2SZG7</accession>
<gene>
    <name evidence="1" type="ORF">GCM10008961_39460</name>
</gene>
<dbReference type="Proteomes" id="UP000620633">
    <property type="component" value="Unassembled WGS sequence"/>
</dbReference>
<proteinExistence type="predicted"/>
<reference evidence="2" key="1">
    <citation type="journal article" date="2019" name="Int. J. Syst. Evol. Microbiol.">
        <title>The Global Catalogue of Microorganisms (GCM) 10K type strain sequencing project: providing services to taxonomists for standard genome sequencing and annotation.</title>
        <authorList>
            <consortium name="The Broad Institute Genomics Platform"/>
            <consortium name="The Broad Institute Genome Sequencing Center for Infectious Disease"/>
            <person name="Wu L."/>
            <person name="Ma J."/>
        </authorList>
    </citation>
    <scope>NUCLEOTIDE SEQUENCE [LARGE SCALE GENOMIC DNA]</scope>
    <source>
        <strain evidence="2">JCM 31406</strain>
    </source>
</reference>
<organism evidence="1 2">
    <name type="scientific">Deinococcus knuensis</name>
    <dbReference type="NCBI Taxonomy" id="1837380"/>
    <lineage>
        <taxon>Bacteria</taxon>
        <taxon>Thermotogati</taxon>
        <taxon>Deinococcota</taxon>
        <taxon>Deinococci</taxon>
        <taxon>Deinococcales</taxon>
        <taxon>Deinococcaceae</taxon>
        <taxon>Deinococcus</taxon>
    </lineage>
</organism>
<protein>
    <submittedName>
        <fullName evidence="1">Uncharacterized protein</fullName>
    </submittedName>
</protein>